<protein>
    <submittedName>
        <fullName evidence="4">3-oxoacyl-[acyl-carrier protein] reductase</fullName>
        <ecNumber evidence="4">1.1.1.100</ecNumber>
    </submittedName>
</protein>
<comment type="similarity">
    <text evidence="1">Belongs to the short-chain dehydrogenases/reductases (SDR) family.</text>
</comment>
<dbReference type="CDD" id="cd05233">
    <property type="entry name" value="SDR_c"/>
    <property type="match status" value="1"/>
</dbReference>
<organism evidence="4 5">
    <name type="scientific">Jiangella mangrovi</name>
    <dbReference type="NCBI Taxonomy" id="1524084"/>
    <lineage>
        <taxon>Bacteria</taxon>
        <taxon>Bacillati</taxon>
        <taxon>Actinomycetota</taxon>
        <taxon>Actinomycetes</taxon>
        <taxon>Jiangellales</taxon>
        <taxon>Jiangellaceae</taxon>
        <taxon>Jiangella</taxon>
    </lineage>
</organism>
<dbReference type="SMART" id="SM00822">
    <property type="entry name" value="PKS_KR"/>
    <property type="match status" value="1"/>
</dbReference>
<dbReference type="FunFam" id="3.40.50.720:FF:000084">
    <property type="entry name" value="Short-chain dehydrogenase reductase"/>
    <property type="match status" value="1"/>
</dbReference>
<evidence type="ECO:0000313" key="4">
    <source>
        <dbReference type="EMBL" id="MBB5790079.1"/>
    </source>
</evidence>
<proteinExistence type="inferred from homology"/>
<dbReference type="EMBL" id="JACHMM010000001">
    <property type="protein sequence ID" value="MBB5790079.1"/>
    <property type="molecule type" value="Genomic_DNA"/>
</dbReference>
<dbReference type="PRINTS" id="PR00081">
    <property type="entry name" value="GDHRDH"/>
</dbReference>
<dbReference type="PANTHER" id="PTHR43639:SF1">
    <property type="entry name" value="SHORT-CHAIN DEHYDROGENASE_REDUCTASE FAMILY PROTEIN"/>
    <property type="match status" value="1"/>
</dbReference>
<dbReference type="PRINTS" id="PR00080">
    <property type="entry name" value="SDRFAMILY"/>
</dbReference>
<dbReference type="Pfam" id="PF13561">
    <property type="entry name" value="adh_short_C2"/>
    <property type="match status" value="1"/>
</dbReference>
<dbReference type="Gene3D" id="3.40.50.720">
    <property type="entry name" value="NAD(P)-binding Rossmann-like Domain"/>
    <property type="match status" value="1"/>
</dbReference>
<dbReference type="Proteomes" id="UP000542813">
    <property type="component" value="Unassembled WGS sequence"/>
</dbReference>
<dbReference type="AlphaFoldDB" id="A0A7W9LNB8"/>
<keyword evidence="2 4" id="KW-0560">Oxidoreductase</keyword>
<name>A0A7W9LNB8_9ACTN</name>
<keyword evidence="5" id="KW-1185">Reference proteome</keyword>
<dbReference type="SUPFAM" id="SSF51735">
    <property type="entry name" value="NAD(P)-binding Rossmann-fold domains"/>
    <property type="match status" value="1"/>
</dbReference>
<gene>
    <name evidence="4" type="ORF">HD601_004654</name>
</gene>
<dbReference type="InterPro" id="IPR057326">
    <property type="entry name" value="KR_dom"/>
</dbReference>
<feature type="domain" description="Ketoreductase" evidence="3">
    <location>
        <begin position="11"/>
        <end position="192"/>
    </location>
</feature>
<dbReference type="RefSeq" id="WP_221441230.1">
    <property type="nucleotide sequence ID" value="NZ_JACHMM010000001.1"/>
</dbReference>
<dbReference type="InterPro" id="IPR002347">
    <property type="entry name" value="SDR_fam"/>
</dbReference>
<dbReference type="InterPro" id="IPR020904">
    <property type="entry name" value="Sc_DH/Rdtase_CS"/>
</dbReference>
<dbReference type="NCBIfam" id="NF005559">
    <property type="entry name" value="PRK07231.1"/>
    <property type="match status" value="1"/>
</dbReference>
<dbReference type="PANTHER" id="PTHR43639">
    <property type="entry name" value="OXIDOREDUCTASE, SHORT-CHAIN DEHYDROGENASE/REDUCTASE FAMILY (AFU_ORTHOLOGUE AFUA_5G02870)"/>
    <property type="match status" value="1"/>
</dbReference>
<comment type="caution">
    <text evidence="4">The sequence shown here is derived from an EMBL/GenBank/DDBJ whole genome shotgun (WGS) entry which is preliminary data.</text>
</comment>
<accession>A0A7W9LNB8</accession>
<dbReference type="PROSITE" id="PS00061">
    <property type="entry name" value="ADH_SHORT"/>
    <property type="match status" value="1"/>
</dbReference>
<dbReference type="GO" id="GO:0004316">
    <property type="term" value="F:3-oxoacyl-[acyl-carrier-protein] reductase (NADPH) activity"/>
    <property type="evidence" value="ECO:0007669"/>
    <property type="project" value="UniProtKB-EC"/>
</dbReference>
<evidence type="ECO:0000259" key="3">
    <source>
        <dbReference type="SMART" id="SM00822"/>
    </source>
</evidence>
<dbReference type="EC" id="1.1.1.100" evidence="4"/>
<evidence type="ECO:0000256" key="1">
    <source>
        <dbReference type="ARBA" id="ARBA00006484"/>
    </source>
</evidence>
<sequence>MTEMSPTAAGRVAVVTGAGQGIGAAVARDLAARGYRVAVLDRNGAGAKEVARSIGDGAGVLAVEADVADAESMAAARAAVIDTFGGVDVLVNNAAIFSTLTMRPFEEIGLDEWDRVMAVNVRGPFLCARAFSPDLRASARGRIVNLTSGAVFMGRPGYLHYVASKSALIGLTRSLAREFGDSGVTVNAIAPGSTETEVPRDTVTPADVARIVAGQAIKRRQTAADLVGTVAFLAGAESDFVTGQTLVVDGGMVFQ</sequence>
<dbReference type="InterPro" id="IPR036291">
    <property type="entry name" value="NAD(P)-bd_dom_sf"/>
</dbReference>
<evidence type="ECO:0000256" key="2">
    <source>
        <dbReference type="ARBA" id="ARBA00023002"/>
    </source>
</evidence>
<reference evidence="4 5" key="1">
    <citation type="submission" date="2020-08" db="EMBL/GenBank/DDBJ databases">
        <title>Sequencing the genomes of 1000 actinobacteria strains.</title>
        <authorList>
            <person name="Klenk H.-P."/>
        </authorList>
    </citation>
    <scope>NUCLEOTIDE SEQUENCE [LARGE SCALE GENOMIC DNA]</scope>
    <source>
        <strain evidence="4 5">DSM 102122</strain>
    </source>
</reference>
<evidence type="ECO:0000313" key="5">
    <source>
        <dbReference type="Proteomes" id="UP000542813"/>
    </source>
</evidence>